<keyword evidence="11" id="KW-1185">Reference proteome</keyword>
<feature type="binding site" evidence="5">
    <location>
        <position position="319"/>
    </location>
    <ligand>
        <name>substrate</name>
    </ligand>
</feature>
<evidence type="ECO:0000256" key="2">
    <source>
        <dbReference type="ARBA" id="ARBA00022793"/>
    </source>
</evidence>
<evidence type="ECO:0000256" key="6">
    <source>
        <dbReference type="NCBIfam" id="TIGR01048"/>
    </source>
</evidence>
<dbReference type="PANTHER" id="PTHR43727:SF2">
    <property type="entry name" value="GROUP IV DECARBOXYLASE"/>
    <property type="match status" value="1"/>
</dbReference>
<feature type="binding site" evidence="5">
    <location>
        <position position="242"/>
    </location>
    <ligand>
        <name>pyridoxal 5'-phosphate</name>
        <dbReference type="ChEBI" id="CHEBI:597326"/>
    </ligand>
</feature>
<keyword evidence="3 5" id="KW-0663">Pyridoxal phosphate</keyword>
<dbReference type="InterPro" id="IPR029066">
    <property type="entry name" value="PLP-binding_barrel"/>
</dbReference>
<dbReference type="PRINTS" id="PR01181">
    <property type="entry name" value="DAPDCRBXLASE"/>
</dbReference>
<dbReference type="PRINTS" id="PR01179">
    <property type="entry name" value="ODADCRBXLASE"/>
</dbReference>
<evidence type="ECO:0000256" key="4">
    <source>
        <dbReference type="ARBA" id="ARBA00023239"/>
    </source>
</evidence>
<feature type="binding site" evidence="5">
    <location>
        <position position="376"/>
    </location>
    <ligand>
        <name>pyridoxal 5'-phosphate</name>
        <dbReference type="ChEBI" id="CHEBI:597326"/>
    </ligand>
</feature>
<dbReference type="EMBL" id="JBHRYJ010000001">
    <property type="protein sequence ID" value="MFC3675014.1"/>
    <property type="molecule type" value="Genomic_DNA"/>
</dbReference>
<comment type="cofactor">
    <cofactor evidence="1 5 7">
        <name>pyridoxal 5'-phosphate</name>
        <dbReference type="ChEBI" id="CHEBI:597326"/>
    </cofactor>
</comment>
<accession>A0ABV7VBZ9</accession>
<organism evidence="10 11">
    <name type="scientific">Ferrovibrio xuzhouensis</name>
    <dbReference type="NCBI Taxonomy" id="1576914"/>
    <lineage>
        <taxon>Bacteria</taxon>
        <taxon>Pseudomonadati</taxon>
        <taxon>Pseudomonadota</taxon>
        <taxon>Alphaproteobacteria</taxon>
        <taxon>Rhodospirillales</taxon>
        <taxon>Rhodospirillaceae</taxon>
        <taxon>Ferrovibrio</taxon>
    </lineage>
</organism>
<feature type="modified residue" description="N6-(pyridoxal phosphate)lysine" evidence="5">
    <location>
        <position position="60"/>
    </location>
</feature>
<evidence type="ECO:0000256" key="3">
    <source>
        <dbReference type="ARBA" id="ARBA00022898"/>
    </source>
</evidence>
<keyword evidence="5" id="KW-0028">Amino-acid biosynthesis</keyword>
<dbReference type="Proteomes" id="UP001595711">
    <property type="component" value="Unassembled WGS sequence"/>
</dbReference>
<evidence type="ECO:0000256" key="1">
    <source>
        <dbReference type="ARBA" id="ARBA00001933"/>
    </source>
</evidence>
<dbReference type="SUPFAM" id="SSF50621">
    <property type="entry name" value="Alanine racemase C-terminal domain-like"/>
    <property type="match status" value="1"/>
</dbReference>
<comment type="catalytic activity">
    <reaction evidence="5 7">
        <text>meso-2,6-diaminopimelate + H(+) = L-lysine + CO2</text>
        <dbReference type="Rhea" id="RHEA:15101"/>
        <dbReference type="ChEBI" id="CHEBI:15378"/>
        <dbReference type="ChEBI" id="CHEBI:16526"/>
        <dbReference type="ChEBI" id="CHEBI:32551"/>
        <dbReference type="ChEBI" id="CHEBI:57791"/>
        <dbReference type="EC" id="4.1.1.20"/>
    </reaction>
</comment>
<dbReference type="HAMAP" id="MF_02120">
    <property type="entry name" value="LysA"/>
    <property type="match status" value="1"/>
</dbReference>
<evidence type="ECO:0000313" key="11">
    <source>
        <dbReference type="Proteomes" id="UP001595711"/>
    </source>
</evidence>
<comment type="subunit">
    <text evidence="5">Homodimer.</text>
</comment>
<reference evidence="11" key="1">
    <citation type="journal article" date="2019" name="Int. J. Syst. Evol. Microbiol.">
        <title>The Global Catalogue of Microorganisms (GCM) 10K type strain sequencing project: providing services to taxonomists for standard genome sequencing and annotation.</title>
        <authorList>
            <consortium name="The Broad Institute Genomics Platform"/>
            <consortium name="The Broad Institute Genome Sequencing Center for Infectious Disease"/>
            <person name="Wu L."/>
            <person name="Ma J."/>
        </authorList>
    </citation>
    <scope>NUCLEOTIDE SEQUENCE [LARGE SCALE GENOMIC DNA]</scope>
    <source>
        <strain evidence="11">KCTC 42182</strain>
    </source>
</reference>
<gene>
    <name evidence="5 10" type="primary">lysA</name>
    <name evidence="10" type="ORF">ACFOOQ_05645</name>
</gene>
<keyword evidence="5 7" id="KW-0457">Lysine biosynthesis</keyword>
<evidence type="ECO:0000259" key="8">
    <source>
        <dbReference type="Pfam" id="PF00278"/>
    </source>
</evidence>
<comment type="caution">
    <text evidence="10">The sequence shown here is derived from an EMBL/GenBank/DDBJ whole genome shotgun (WGS) entry which is preliminary data.</text>
</comment>
<dbReference type="Pfam" id="PF00278">
    <property type="entry name" value="Orn_DAP_Arg_deC"/>
    <property type="match status" value="1"/>
</dbReference>
<sequence>MPWFAYRNGVLCAEAVPLDHIAAEVGTPAYVYSTAALTDRYRSLADAFAGMPVLIAYAMKANSNLAVLRHFGALGAGADVVSGGELQLALKAGIAPGKIIFAGVGKTRDEMALALKAGNTGIAQFNVESEPELQALSEVAAGLGLRAPVAIRINPDIDAKTHKKITTGKAENKFGISYRRAQAVYAEAAALPGINITGVHVHIGSQLTDLTPYEETFQRVAELVTALRIAGHDIRRVDLGGGLGIRYNDETPPDPRAYAELVRKHIAPLGCEIALEPGRYLVGNAGLLLTRVTYVKSADKKTFLILDAGMNDLVRPAMYEAYHGVVPVKAPESGAEIAPVDIVGPVCETGDTFAEDRPMPPVDQGDLLAILSAGAYSSAMASTYNARPLAPEVMVHGDRFAITRRRPSIEDMTALETLPAWLSEAKA</sequence>
<dbReference type="NCBIfam" id="TIGR01048">
    <property type="entry name" value="lysA"/>
    <property type="match status" value="1"/>
</dbReference>
<dbReference type="PROSITE" id="PS00879">
    <property type="entry name" value="ODR_DC_2_2"/>
    <property type="match status" value="1"/>
</dbReference>
<dbReference type="InterPro" id="IPR009006">
    <property type="entry name" value="Ala_racemase/Decarboxylase_C"/>
</dbReference>
<dbReference type="Pfam" id="PF02784">
    <property type="entry name" value="Orn_Arg_deC_N"/>
    <property type="match status" value="1"/>
</dbReference>
<dbReference type="InterPro" id="IPR000183">
    <property type="entry name" value="Orn/DAP/Arg_de-COase"/>
</dbReference>
<dbReference type="CDD" id="cd06828">
    <property type="entry name" value="PLPDE_III_DapDC"/>
    <property type="match status" value="1"/>
</dbReference>
<evidence type="ECO:0000256" key="5">
    <source>
        <dbReference type="HAMAP-Rule" id="MF_02120"/>
    </source>
</evidence>
<dbReference type="InterPro" id="IPR002986">
    <property type="entry name" value="DAP_deCOOHase_LysA"/>
</dbReference>
<feature type="binding site" evidence="5">
    <location>
        <position position="348"/>
    </location>
    <ligand>
        <name>substrate</name>
    </ligand>
</feature>
<feature type="domain" description="Orn/DAP/Arg decarboxylase 2 N-terminal" evidence="9">
    <location>
        <begin position="37"/>
        <end position="282"/>
    </location>
</feature>
<keyword evidence="2 5" id="KW-0210">Decarboxylase</keyword>
<feature type="domain" description="Orn/DAP/Arg decarboxylase 2 C-terminal" evidence="8">
    <location>
        <begin position="30"/>
        <end position="374"/>
    </location>
</feature>
<keyword evidence="4 5" id="KW-0456">Lyase</keyword>
<dbReference type="GO" id="GO:0008836">
    <property type="term" value="F:diaminopimelate decarboxylase activity"/>
    <property type="evidence" value="ECO:0007669"/>
    <property type="project" value="UniProtKB-EC"/>
</dbReference>
<feature type="binding site" evidence="5">
    <location>
        <position position="279"/>
    </location>
    <ligand>
        <name>substrate</name>
    </ligand>
</feature>
<dbReference type="InterPro" id="IPR022643">
    <property type="entry name" value="De-COase2_C"/>
</dbReference>
<feature type="binding site" evidence="5">
    <location>
        <position position="376"/>
    </location>
    <ligand>
        <name>substrate</name>
    </ligand>
</feature>
<proteinExistence type="inferred from homology"/>
<evidence type="ECO:0000256" key="7">
    <source>
        <dbReference type="RuleBase" id="RU003738"/>
    </source>
</evidence>
<dbReference type="Gene3D" id="2.40.37.10">
    <property type="entry name" value="Lyase, Ornithine Decarboxylase, Chain A, domain 1"/>
    <property type="match status" value="1"/>
</dbReference>
<evidence type="ECO:0000259" key="9">
    <source>
        <dbReference type="Pfam" id="PF02784"/>
    </source>
</evidence>
<evidence type="ECO:0000313" key="10">
    <source>
        <dbReference type="EMBL" id="MFC3675014.1"/>
    </source>
</evidence>
<dbReference type="InterPro" id="IPR022657">
    <property type="entry name" value="De-COase2_CS"/>
</dbReference>
<protein>
    <recommendedName>
        <fullName evidence="5 6">Diaminopimelate decarboxylase</fullName>
        <shortName evidence="5">DAP decarboxylase</shortName>
        <shortName evidence="5">DAPDC</shortName>
        <ecNumber evidence="5 6">4.1.1.20</ecNumber>
    </recommendedName>
</protein>
<dbReference type="InterPro" id="IPR022644">
    <property type="entry name" value="De-COase2_N"/>
</dbReference>
<dbReference type="EC" id="4.1.1.20" evidence="5 6"/>
<feature type="binding site" evidence="5">
    <location>
        <begin position="276"/>
        <end position="279"/>
    </location>
    <ligand>
        <name>pyridoxal 5'-phosphate</name>
        <dbReference type="ChEBI" id="CHEBI:597326"/>
    </ligand>
</feature>
<dbReference type="PANTHER" id="PTHR43727">
    <property type="entry name" value="DIAMINOPIMELATE DECARBOXYLASE"/>
    <property type="match status" value="1"/>
</dbReference>
<name>A0ABV7VBZ9_9PROT</name>
<comment type="pathway">
    <text evidence="5 7">Amino-acid biosynthesis; L-lysine biosynthesis via DAP pathway; L-lysine from DL-2,6-diaminopimelate: step 1/1.</text>
</comment>
<comment type="similarity">
    <text evidence="5">Belongs to the Orn/Lys/Arg decarboxylase class-II family. LysA subfamily.</text>
</comment>
<dbReference type="Gene3D" id="3.20.20.10">
    <property type="entry name" value="Alanine racemase"/>
    <property type="match status" value="1"/>
</dbReference>
<dbReference type="SUPFAM" id="SSF51419">
    <property type="entry name" value="PLP-binding barrel"/>
    <property type="match status" value="1"/>
</dbReference>
<comment type="function">
    <text evidence="5">Specifically catalyzes the decarboxylation of meso-diaminopimelate (meso-DAP) to L-lysine.</text>
</comment>
<dbReference type="RefSeq" id="WP_379725345.1">
    <property type="nucleotide sequence ID" value="NZ_JBHRYJ010000001.1"/>
</dbReference>
<feature type="binding site" evidence="5">
    <location>
        <position position="315"/>
    </location>
    <ligand>
        <name>substrate</name>
    </ligand>
</feature>